<dbReference type="GO" id="GO:0005524">
    <property type="term" value="F:ATP binding"/>
    <property type="evidence" value="ECO:0007669"/>
    <property type="project" value="UniProtKB-UniRule"/>
</dbReference>
<dbReference type="InterPro" id="IPR006259">
    <property type="entry name" value="Adenyl_kin_sub"/>
</dbReference>
<dbReference type="InterPro" id="IPR036193">
    <property type="entry name" value="ADK_active_lid_dom_sf"/>
</dbReference>
<proteinExistence type="inferred from homology"/>
<dbReference type="SUPFAM" id="SSF52540">
    <property type="entry name" value="P-loop containing nucleoside triphosphate hydrolases"/>
    <property type="match status" value="1"/>
</dbReference>
<dbReference type="UniPathway" id="UPA00588">
    <property type="reaction ID" value="UER00649"/>
</dbReference>
<evidence type="ECO:0000256" key="7">
    <source>
        <dbReference type="RuleBase" id="RU003331"/>
    </source>
</evidence>
<sequence length="219" mass="23544">MRIVLMGPPGAGKGTQARRLSESTGMKHLSTGDMLRAEVASGSELGLLAKGFMDRGDLVPDSHIIAMIQQHIDHPAGILLDGFPRTVVQAKALDEALEQTNTPVDQVIHMSVDIDELVKRLSNRALCGDCQTPYNLESDPPSQPGICDNCGGSVAVRVDDRPEAVTHRMKVYQDLTAPVLDYYKSHGDVVEIVATGSPDEVFEKLSQTIKSGMPGVNAN</sequence>
<keyword evidence="4 5" id="KW-0418">Kinase</keyword>
<comment type="function">
    <text evidence="5">Catalyzes the reversible transfer of the terminal phosphate group between ATP and AMP. Plays an important role in cellular energy homeostasis and in adenine nucleotide metabolism.</text>
</comment>
<feature type="binding site" evidence="5">
    <location>
        <position position="157"/>
    </location>
    <ligand>
        <name>AMP</name>
        <dbReference type="ChEBI" id="CHEBI:456215"/>
    </ligand>
</feature>
<feature type="binding site" evidence="5">
    <location>
        <position position="36"/>
    </location>
    <ligand>
        <name>AMP</name>
        <dbReference type="ChEBI" id="CHEBI:456215"/>
    </ligand>
</feature>
<dbReference type="HAMAP" id="MF_00235">
    <property type="entry name" value="Adenylate_kinase_Adk"/>
    <property type="match status" value="1"/>
</dbReference>
<dbReference type="AlphaFoldDB" id="E0XPY1"/>
<feature type="binding site" evidence="5">
    <location>
        <position position="150"/>
    </location>
    <ligand>
        <name>Zn(2+)</name>
        <dbReference type="ChEBI" id="CHEBI:29105"/>
        <note>structural</note>
    </ligand>
</feature>
<feature type="binding site" evidence="5">
    <location>
        <begin position="57"/>
        <end position="59"/>
    </location>
    <ligand>
        <name>AMP</name>
        <dbReference type="ChEBI" id="CHEBI:456215"/>
    </ligand>
</feature>
<dbReference type="InterPro" id="IPR000850">
    <property type="entry name" value="Adenylat/UMP-CMP_kin"/>
</dbReference>
<keyword evidence="5" id="KW-0963">Cytoplasm</keyword>
<evidence type="ECO:0000256" key="6">
    <source>
        <dbReference type="RuleBase" id="RU003330"/>
    </source>
</evidence>
<evidence type="ECO:0000256" key="1">
    <source>
        <dbReference type="ARBA" id="ARBA00022679"/>
    </source>
</evidence>
<keyword evidence="5" id="KW-0479">Metal-binding</keyword>
<accession>E0XPY1</accession>
<comment type="similarity">
    <text evidence="5 6">Belongs to the adenylate kinase family.</text>
</comment>
<feature type="binding site" evidence="5">
    <location>
        <position position="147"/>
    </location>
    <ligand>
        <name>Zn(2+)</name>
        <dbReference type="ChEBI" id="CHEBI:29105"/>
        <note>structural</note>
    </ligand>
</feature>
<feature type="binding site" evidence="5">
    <location>
        <position position="31"/>
    </location>
    <ligand>
        <name>AMP</name>
        <dbReference type="ChEBI" id="CHEBI:456215"/>
    </ligand>
</feature>
<dbReference type="NCBIfam" id="NF001381">
    <property type="entry name" value="PRK00279.1-3"/>
    <property type="match status" value="1"/>
</dbReference>
<dbReference type="Pfam" id="PF05191">
    <property type="entry name" value="ADK_lid"/>
    <property type="match status" value="1"/>
</dbReference>
<dbReference type="GO" id="GO:0008270">
    <property type="term" value="F:zinc ion binding"/>
    <property type="evidence" value="ECO:0007669"/>
    <property type="project" value="UniProtKB-UniRule"/>
</dbReference>
<feature type="binding site" evidence="5">
    <location>
        <position position="168"/>
    </location>
    <ligand>
        <name>AMP</name>
        <dbReference type="ChEBI" id="CHEBI:456215"/>
    </ligand>
</feature>
<dbReference type="EMBL" id="GU474839">
    <property type="protein sequence ID" value="ADI16472.1"/>
    <property type="molecule type" value="Genomic_DNA"/>
</dbReference>
<feature type="binding site" evidence="5">
    <location>
        <position position="127"/>
    </location>
    <ligand>
        <name>Zn(2+)</name>
        <dbReference type="ChEBI" id="CHEBI:29105"/>
        <note>structural</note>
    </ligand>
</feature>
<dbReference type="FunFam" id="3.40.50.300:FF:000106">
    <property type="entry name" value="Adenylate kinase mitochondrial"/>
    <property type="match status" value="1"/>
</dbReference>
<feature type="binding site" evidence="5">
    <location>
        <begin position="82"/>
        <end position="85"/>
    </location>
    <ligand>
        <name>AMP</name>
        <dbReference type="ChEBI" id="CHEBI:456215"/>
    </ligand>
</feature>
<feature type="binding site" evidence="5">
    <location>
        <position position="196"/>
    </location>
    <ligand>
        <name>ATP</name>
        <dbReference type="ChEBI" id="CHEBI:30616"/>
    </ligand>
</feature>
<dbReference type="InterPro" id="IPR033690">
    <property type="entry name" value="Adenylat_kinase_CS"/>
</dbReference>
<dbReference type="InterPro" id="IPR007862">
    <property type="entry name" value="Adenylate_kinase_lid-dom"/>
</dbReference>
<comment type="pathway">
    <text evidence="5">Purine metabolism; AMP biosynthesis via salvage pathway; AMP from ADP: step 1/1.</text>
</comment>
<name>E0XPY1_9BACT</name>
<dbReference type="PANTHER" id="PTHR23359">
    <property type="entry name" value="NUCLEOTIDE KINASE"/>
    <property type="match status" value="1"/>
</dbReference>
<dbReference type="SUPFAM" id="SSF57774">
    <property type="entry name" value="Microbial and mitochondrial ADK, insert 'zinc finger' domain"/>
    <property type="match status" value="1"/>
</dbReference>
<protein>
    <recommendedName>
        <fullName evidence="5 7">Adenylate kinase</fullName>
        <shortName evidence="5">AK</shortName>
        <ecNumber evidence="5 7">2.7.4.3</ecNumber>
    </recommendedName>
    <alternativeName>
        <fullName evidence="5">ATP-AMP transphosphorylase</fullName>
    </alternativeName>
    <alternativeName>
        <fullName evidence="5">ATP:AMP phosphotransferase</fullName>
    </alternativeName>
    <alternativeName>
        <fullName evidence="5">Adenylate monophosphate kinase</fullName>
    </alternativeName>
</protein>
<feature type="binding site" evidence="5">
    <location>
        <position position="130"/>
    </location>
    <ligand>
        <name>Zn(2+)</name>
        <dbReference type="ChEBI" id="CHEBI:29105"/>
        <note>structural</note>
    </ligand>
</feature>
<evidence type="ECO:0000259" key="8">
    <source>
        <dbReference type="Pfam" id="PF05191"/>
    </source>
</evidence>
<organism evidence="9">
    <name type="scientific">uncultured bacterium HF4000_05M23</name>
    <dbReference type="NCBI Taxonomy" id="542534"/>
    <lineage>
        <taxon>Bacteria</taxon>
        <taxon>environmental samples</taxon>
    </lineage>
</organism>
<evidence type="ECO:0000313" key="9">
    <source>
        <dbReference type="EMBL" id="ADI16472.1"/>
    </source>
</evidence>
<dbReference type="GO" id="GO:0004017">
    <property type="term" value="F:AMP kinase activity"/>
    <property type="evidence" value="ECO:0007669"/>
    <property type="project" value="UniProtKB-UniRule"/>
</dbReference>
<dbReference type="Pfam" id="PF00406">
    <property type="entry name" value="ADK"/>
    <property type="match status" value="1"/>
</dbReference>
<keyword evidence="3 5" id="KW-0547">Nucleotide-binding</keyword>
<evidence type="ECO:0000256" key="3">
    <source>
        <dbReference type="ARBA" id="ARBA00022741"/>
    </source>
</evidence>
<dbReference type="PROSITE" id="PS00113">
    <property type="entry name" value="ADENYLATE_KINASE"/>
    <property type="match status" value="1"/>
</dbReference>
<gene>
    <name evidence="5" type="primary">adk</name>
</gene>
<feature type="region of interest" description="NMP" evidence="5">
    <location>
        <begin position="30"/>
        <end position="59"/>
    </location>
</feature>
<feature type="binding site" evidence="5">
    <location>
        <position position="124"/>
    </location>
    <ligand>
        <name>ATP</name>
        <dbReference type="ChEBI" id="CHEBI:30616"/>
    </ligand>
</feature>
<dbReference type="GO" id="GO:0005737">
    <property type="term" value="C:cytoplasm"/>
    <property type="evidence" value="ECO:0007669"/>
    <property type="project" value="UniProtKB-SubCell"/>
</dbReference>
<dbReference type="CDD" id="cd01428">
    <property type="entry name" value="ADK"/>
    <property type="match status" value="1"/>
</dbReference>
<comment type="subunit">
    <text evidence="5 7">Monomer.</text>
</comment>
<keyword evidence="2 5" id="KW-0545">Nucleotide biosynthesis</keyword>
<dbReference type="NCBIfam" id="NF011100">
    <property type="entry name" value="PRK14527.1"/>
    <property type="match status" value="1"/>
</dbReference>
<evidence type="ECO:0000256" key="2">
    <source>
        <dbReference type="ARBA" id="ARBA00022727"/>
    </source>
</evidence>
<dbReference type="Gene3D" id="3.40.50.300">
    <property type="entry name" value="P-loop containing nucleotide triphosphate hydrolases"/>
    <property type="match status" value="1"/>
</dbReference>
<feature type="domain" description="Adenylate kinase active site lid" evidence="8">
    <location>
        <begin position="124"/>
        <end position="159"/>
    </location>
</feature>
<evidence type="ECO:0000256" key="4">
    <source>
        <dbReference type="ARBA" id="ARBA00022777"/>
    </source>
</evidence>
<comment type="caution">
    <text evidence="5">Lacks conserved residue(s) required for the propagation of feature annotation.</text>
</comment>
<reference evidence="9" key="1">
    <citation type="journal article" date="2011" name="Environ. Microbiol.">
        <title>Time-series analyses of Monterey Bay coastal microbial picoplankton using a 'genome proxy' microarray.</title>
        <authorList>
            <person name="Rich V.I."/>
            <person name="Pham V.D."/>
            <person name="Eppley J."/>
            <person name="Shi Y."/>
            <person name="DeLong E.F."/>
        </authorList>
    </citation>
    <scope>NUCLEOTIDE SEQUENCE</scope>
</reference>
<comment type="catalytic activity">
    <reaction evidence="5 7">
        <text>AMP + ATP = 2 ADP</text>
        <dbReference type="Rhea" id="RHEA:12973"/>
        <dbReference type="ChEBI" id="CHEBI:30616"/>
        <dbReference type="ChEBI" id="CHEBI:456215"/>
        <dbReference type="ChEBI" id="CHEBI:456216"/>
        <dbReference type="EC" id="2.7.4.3"/>
    </reaction>
</comment>
<keyword evidence="1 5" id="KW-0808">Transferase</keyword>
<comment type="domain">
    <text evidence="5">Consists of three domains, a large central CORE domain and two small peripheral domains, NMPbind and LID, which undergo movements during catalysis. The LID domain closes over the site of phosphoryl transfer upon ATP binding. Assembling and dissambling the active center during each catalytic cycle provides an effective means to prevent ATP hydrolysis. Some bacteria have evolved a zinc-coordinating structure that stabilizes the LID domain.</text>
</comment>
<feature type="binding site" evidence="5">
    <location>
        <begin position="10"/>
        <end position="15"/>
    </location>
    <ligand>
        <name>ATP</name>
        <dbReference type="ChEBI" id="CHEBI:30616"/>
    </ligand>
</feature>
<feature type="binding site" evidence="5">
    <location>
        <position position="89"/>
    </location>
    <ligand>
        <name>AMP</name>
        <dbReference type="ChEBI" id="CHEBI:456215"/>
    </ligand>
</feature>
<dbReference type="NCBIfam" id="TIGR01351">
    <property type="entry name" value="adk"/>
    <property type="match status" value="1"/>
</dbReference>
<keyword evidence="5" id="KW-0862">Zinc</keyword>
<comment type="subcellular location">
    <subcellularLocation>
        <location evidence="5 7">Cytoplasm</location>
    </subcellularLocation>
</comment>
<dbReference type="PRINTS" id="PR00094">
    <property type="entry name" value="ADENYLTKNASE"/>
</dbReference>
<evidence type="ECO:0000256" key="5">
    <source>
        <dbReference type="HAMAP-Rule" id="MF_00235"/>
    </source>
</evidence>
<feature type="region of interest" description="LID" evidence="5">
    <location>
        <begin position="123"/>
        <end position="160"/>
    </location>
</feature>
<dbReference type="InterPro" id="IPR027417">
    <property type="entry name" value="P-loop_NTPase"/>
</dbReference>
<dbReference type="GO" id="GO:0044209">
    <property type="term" value="P:AMP salvage"/>
    <property type="evidence" value="ECO:0007669"/>
    <property type="project" value="UniProtKB-UniRule"/>
</dbReference>
<keyword evidence="5 7" id="KW-0067">ATP-binding</keyword>
<dbReference type="EC" id="2.7.4.3" evidence="5 7"/>